<dbReference type="Proteomes" id="UP001494902">
    <property type="component" value="Unassembled WGS sequence"/>
</dbReference>
<dbReference type="CDD" id="cd06260">
    <property type="entry name" value="DUF820-like"/>
    <property type="match status" value="1"/>
</dbReference>
<gene>
    <name evidence="3" type="ORF">WIS52_07305</name>
</gene>
<dbReference type="InterPro" id="IPR008538">
    <property type="entry name" value="Uma2"/>
</dbReference>
<feature type="domain" description="Putative restriction endonuclease" evidence="2">
    <location>
        <begin position="21"/>
        <end position="171"/>
    </location>
</feature>
<dbReference type="InterPro" id="IPR011335">
    <property type="entry name" value="Restrct_endonuc-II-like"/>
</dbReference>
<dbReference type="InterPro" id="IPR012296">
    <property type="entry name" value="Nuclease_put_TT1808"/>
</dbReference>
<keyword evidence="3" id="KW-0540">Nuclease</keyword>
<keyword evidence="3" id="KW-0255">Endonuclease</keyword>
<comment type="caution">
    <text evidence="3">The sequence shown here is derived from an EMBL/GenBank/DDBJ whole genome shotgun (WGS) entry which is preliminary data.</text>
</comment>
<organism evidence="3 4">
    <name type="scientific">Pseudonocardia nematodicida</name>
    <dbReference type="NCBI Taxonomy" id="1206997"/>
    <lineage>
        <taxon>Bacteria</taxon>
        <taxon>Bacillati</taxon>
        <taxon>Actinomycetota</taxon>
        <taxon>Actinomycetes</taxon>
        <taxon>Pseudonocardiales</taxon>
        <taxon>Pseudonocardiaceae</taxon>
        <taxon>Pseudonocardia</taxon>
    </lineage>
</organism>
<accession>A0ABV1K8T7</accession>
<reference evidence="3 4" key="1">
    <citation type="submission" date="2024-03" db="EMBL/GenBank/DDBJ databases">
        <title>Draft genome sequence of Pseudonocardia nematodicida JCM 31783.</title>
        <authorList>
            <person name="Butdee W."/>
            <person name="Duangmal K."/>
        </authorList>
    </citation>
    <scope>NUCLEOTIDE SEQUENCE [LARGE SCALE GENOMIC DNA]</scope>
    <source>
        <strain evidence="3 4">JCM 31783</strain>
    </source>
</reference>
<dbReference type="Gene3D" id="3.90.1570.10">
    <property type="entry name" value="tt1808, chain A"/>
    <property type="match status" value="1"/>
</dbReference>
<name>A0ABV1K8T7_9PSEU</name>
<evidence type="ECO:0000256" key="1">
    <source>
        <dbReference type="SAM" id="MobiDB-lite"/>
    </source>
</evidence>
<dbReference type="RefSeq" id="WP_349297348.1">
    <property type="nucleotide sequence ID" value="NZ_JBEDNQ010000002.1"/>
</dbReference>
<dbReference type="SUPFAM" id="SSF52980">
    <property type="entry name" value="Restriction endonuclease-like"/>
    <property type="match status" value="1"/>
</dbReference>
<dbReference type="PANTHER" id="PTHR34107">
    <property type="entry name" value="SLL0198 PROTEIN-RELATED"/>
    <property type="match status" value="1"/>
</dbReference>
<dbReference type="Pfam" id="PF05685">
    <property type="entry name" value="Uma2"/>
    <property type="match status" value="1"/>
</dbReference>
<protein>
    <submittedName>
        <fullName evidence="3">Uma2 family endonuclease</fullName>
    </submittedName>
</protein>
<dbReference type="GO" id="GO:0004519">
    <property type="term" value="F:endonuclease activity"/>
    <property type="evidence" value="ECO:0007669"/>
    <property type="project" value="UniProtKB-KW"/>
</dbReference>
<keyword evidence="3" id="KW-0378">Hydrolase</keyword>
<sequence>MSKPAGIDTDDFLGGEHPAGSELVDGVVNRNDPGFTHQELAGRLLQALAAWTRSEHGQGRAGFGGNWVLTDRNVYKPDVWWAAVAPRGTRHDGPPDLAVEVRSPGTWALDVGPKLRRYEAAGTTELWLVDPPAGVVLVFRRDDDGGFGTALEIGDGELATPLLPGFTLAVASLFDDAG</sequence>
<dbReference type="EMBL" id="JBEDNQ010000002">
    <property type="protein sequence ID" value="MEQ3550273.1"/>
    <property type="molecule type" value="Genomic_DNA"/>
</dbReference>
<evidence type="ECO:0000313" key="3">
    <source>
        <dbReference type="EMBL" id="MEQ3550273.1"/>
    </source>
</evidence>
<proteinExistence type="predicted"/>
<keyword evidence="4" id="KW-1185">Reference proteome</keyword>
<feature type="region of interest" description="Disordered" evidence="1">
    <location>
        <begin position="1"/>
        <end position="24"/>
    </location>
</feature>
<evidence type="ECO:0000259" key="2">
    <source>
        <dbReference type="Pfam" id="PF05685"/>
    </source>
</evidence>
<evidence type="ECO:0000313" key="4">
    <source>
        <dbReference type="Proteomes" id="UP001494902"/>
    </source>
</evidence>
<dbReference type="PANTHER" id="PTHR34107:SF4">
    <property type="entry name" value="SLL1222 PROTEIN"/>
    <property type="match status" value="1"/>
</dbReference>